<reference evidence="1 2" key="1">
    <citation type="submission" date="2020-09" db="EMBL/GenBank/DDBJ databases">
        <title>Paenibacillus sp. CAU 1523 isolated from sand of Haeundae Beach.</title>
        <authorList>
            <person name="Kim W."/>
        </authorList>
    </citation>
    <scope>NUCLEOTIDE SEQUENCE [LARGE SCALE GENOMIC DNA]</scope>
    <source>
        <strain evidence="1 2">CAU 1523</strain>
    </source>
</reference>
<dbReference type="InterPro" id="IPR025916">
    <property type="entry name" value="YdjO"/>
</dbReference>
<dbReference type="RefSeq" id="WP_028594471.1">
    <property type="nucleotide sequence ID" value="NZ_JACYTN010000013.1"/>
</dbReference>
<evidence type="ECO:0000313" key="1">
    <source>
        <dbReference type="EMBL" id="MBD8499634.1"/>
    </source>
</evidence>
<evidence type="ECO:0000313" key="2">
    <source>
        <dbReference type="Proteomes" id="UP000634529"/>
    </source>
</evidence>
<protein>
    <submittedName>
        <fullName evidence="1">Cold-shock protein</fullName>
    </submittedName>
</protein>
<comment type="caution">
    <text evidence="1">The sequence shown here is derived from an EMBL/GenBank/DDBJ whole genome shotgun (WGS) entry which is preliminary data.</text>
</comment>
<name>A0ABR9AZY5_9BACL</name>
<dbReference type="Proteomes" id="UP000634529">
    <property type="component" value="Unassembled WGS sequence"/>
</dbReference>
<keyword evidence="2" id="KW-1185">Reference proteome</keyword>
<dbReference type="Pfam" id="PF14169">
    <property type="entry name" value="YdjO"/>
    <property type="match status" value="1"/>
</dbReference>
<dbReference type="EMBL" id="JACYTN010000013">
    <property type="protein sequence ID" value="MBD8499634.1"/>
    <property type="molecule type" value="Genomic_DNA"/>
</dbReference>
<accession>A0ABR9AZY5</accession>
<gene>
    <name evidence="1" type="ORF">IFO66_15165</name>
</gene>
<sequence>MYNSRKKPQDDIPEEITSIWACTSEDCKGWMRDNFVFSSEPTCVQCNSPMVKSERKLAVLVNTSPSQSKK</sequence>
<organism evidence="1 2">
    <name type="scientific">Paenibacillus arenosi</name>
    <dbReference type="NCBI Taxonomy" id="2774142"/>
    <lineage>
        <taxon>Bacteria</taxon>
        <taxon>Bacillati</taxon>
        <taxon>Bacillota</taxon>
        <taxon>Bacilli</taxon>
        <taxon>Bacillales</taxon>
        <taxon>Paenibacillaceae</taxon>
        <taxon>Paenibacillus</taxon>
    </lineage>
</organism>
<proteinExistence type="predicted"/>